<dbReference type="GO" id="GO:0019843">
    <property type="term" value="F:rRNA binding"/>
    <property type="evidence" value="ECO:0007669"/>
    <property type="project" value="UniProtKB-UniRule"/>
</dbReference>
<evidence type="ECO:0000256" key="6">
    <source>
        <dbReference type="SAM" id="MobiDB-lite"/>
    </source>
</evidence>
<dbReference type="GO" id="GO:0022625">
    <property type="term" value="C:cytosolic large ribosomal subunit"/>
    <property type="evidence" value="ECO:0007669"/>
    <property type="project" value="TreeGrafter"/>
</dbReference>
<dbReference type="InterPro" id="IPR036227">
    <property type="entry name" value="Ribosomal_uL15/eL18_sf"/>
</dbReference>
<evidence type="ECO:0000313" key="8">
    <source>
        <dbReference type="EMBL" id="SHF02481.1"/>
    </source>
</evidence>
<evidence type="ECO:0000256" key="3">
    <source>
        <dbReference type="ARBA" id="ARBA00023274"/>
    </source>
</evidence>
<dbReference type="SUPFAM" id="SSF52080">
    <property type="entry name" value="Ribosomal proteins L15p and L18e"/>
    <property type="match status" value="1"/>
</dbReference>
<name>A0A1M4Y9L6_9FIRM</name>
<dbReference type="RefSeq" id="WP_072976908.1">
    <property type="nucleotide sequence ID" value="NZ_FQTY01000016.1"/>
</dbReference>
<accession>A0A1M4Y9L6</accession>
<comment type="function">
    <text evidence="4">Binds to the 23S rRNA.</text>
</comment>
<protein>
    <recommendedName>
        <fullName evidence="4">Large ribosomal subunit protein uL15</fullName>
    </recommendedName>
</protein>
<dbReference type="NCBIfam" id="TIGR01071">
    <property type="entry name" value="rplO_bact"/>
    <property type="match status" value="1"/>
</dbReference>
<dbReference type="Gene3D" id="3.100.10.10">
    <property type="match status" value="1"/>
</dbReference>
<sequence length="149" mass="15934">MKLNDLRPNVGGGTKAKKRLGRGIGSGLGKTSGKGHKGQNSRSGGGVRPGFEGGQMPLFRRMPKRGFTNIFAKEYAIVNIEELNRFPENTVVTPELLFNEGIVKKGKAKDGVKILGDGEINIKLTVQAQKFSKTAAEKIEAAGGKVEVI</sequence>
<keyword evidence="4" id="KW-0699">rRNA-binding</keyword>
<evidence type="ECO:0000256" key="4">
    <source>
        <dbReference type="HAMAP-Rule" id="MF_01341"/>
    </source>
</evidence>
<dbReference type="InterPro" id="IPR005749">
    <property type="entry name" value="Ribosomal_uL15_bac-type"/>
</dbReference>
<feature type="region of interest" description="Disordered" evidence="6">
    <location>
        <begin position="1"/>
        <end position="56"/>
    </location>
</feature>
<gene>
    <name evidence="4" type="primary">rplO</name>
    <name evidence="8" type="ORF">SAMN02745784_02560</name>
</gene>
<evidence type="ECO:0000256" key="5">
    <source>
        <dbReference type="RuleBase" id="RU003888"/>
    </source>
</evidence>
<dbReference type="GO" id="GO:0003735">
    <property type="term" value="F:structural constituent of ribosome"/>
    <property type="evidence" value="ECO:0007669"/>
    <property type="project" value="InterPro"/>
</dbReference>
<reference evidence="9" key="1">
    <citation type="submission" date="2016-11" db="EMBL/GenBank/DDBJ databases">
        <authorList>
            <person name="Varghese N."/>
            <person name="Submissions S."/>
        </authorList>
    </citation>
    <scope>NUCLEOTIDE SEQUENCE [LARGE SCALE GENOMIC DNA]</scope>
    <source>
        <strain evidence="9">DSM 18095</strain>
    </source>
</reference>
<dbReference type="GO" id="GO:0006412">
    <property type="term" value="P:translation"/>
    <property type="evidence" value="ECO:0007669"/>
    <property type="project" value="UniProtKB-UniRule"/>
</dbReference>
<keyword evidence="2 4" id="KW-0689">Ribosomal protein</keyword>
<dbReference type="Proteomes" id="UP000184114">
    <property type="component" value="Unassembled WGS sequence"/>
</dbReference>
<keyword evidence="9" id="KW-1185">Reference proteome</keyword>
<evidence type="ECO:0000256" key="2">
    <source>
        <dbReference type="ARBA" id="ARBA00022980"/>
    </source>
</evidence>
<dbReference type="STRING" id="1123404.SAMN02745784_02560"/>
<keyword evidence="3 4" id="KW-0687">Ribonucleoprotein</keyword>
<dbReference type="EMBL" id="FQTY01000016">
    <property type="protein sequence ID" value="SHF02481.1"/>
    <property type="molecule type" value="Genomic_DNA"/>
</dbReference>
<dbReference type="InterPro" id="IPR021131">
    <property type="entry name" value="Ribosomal_uL15/eL18"/>
</dbReference>
<evidence type="ECO:0000313" key="9">
    <source>
        <dbReference type="Proteomes" id="UP000184114"/>
    </source>
</evidence>
<feature type="domain" description="Large ribosomal subunit protein uL15/eL18" evidence="7">
    <location>
        <begin position="78"/>
        <end position="147"/>
    </location>
</feature>
<dbReference type="Pfam" id="PF00828">
    <property type="entry name" value="Ribosomal_L27A"/>
    <property type="match status" value="1"/>
</dbReference>
<dbReference type="HAMAP" id="MF_01341">
    <property type="entry name" value="Ribosomal_uL15"/>
    <property type="match status" value="1"/>
</dbReference>
<evidence type="ECO:0000256" key="1">
    <source>
        <dbReference type="ARBA" id="ARBA00007320"/>
    </source>
</evidence>
<dbReference type="InterPro" id="IPR030878">
    <property type="entry name" value="Ribosomal_uL15"/>
</dbReference>
<evidence type="ECO:0000259" key="7">
    <source>
        <dbReference type="Pfam" id="PF00828"/>
    </source>
</evidence>
<comment type="subunit">
    <text evidence="4">Part of the 50S ribosomal subunit.</text>
</comment>
<dbReference type="InterPro" id="IPR001196">
    <property type="entry name" value="Ribosomal_uL15_CS"/>
</dbReference>
<dbReference type="GeneID" id="90995882"/>
<proteinExistence type="inferred from homology"/>
<dbReference type="PANTHER" id="PTHR12934:SF11">
    <property type="entry name" value="LARGE RIBOSOMAL SUBUNIT PROTEIN UL15M"/>
    <property type="match status" value="1"/>
</dbReference>
<dbReference type="PROSITE" id="PS00475">
    <property type="entry name" value="RIBOSOMAL_L15"/>
    <property type="match status" value="1"/>
</dbReference>
<dbReference type="PANTHER" id="PTHR12934">
    <property type="entry name" value="50S RIBOSOMAL PROTEIN L15"/>
    <property type="match status" value="1"/>
</dbReference>
<feature type="compositionally biased region" description="Gly residues" evidence="6">
    <location>
        <begin position="43"/>
        <end position="53"/>
    </location>
</feature>
<feature type="compositionally biased region" description="Gly residues" evidence="6">
    <location>
        <begin position="22"/>
        <end position="32"/>
    </location>
</feature>
<organism evidence="8 9">
    <name type="scientific">Tissierella praeacuta DSM 18095</name>
    <dbReference type="NCBI Taxonomy" id="1123404"/>
    <lineage>
        <taxon>Bacteria</taxon>
        <taxon>Bacillati</taxon>
        <taxon>Bacillota</taxon>
        <taxon>Tissierellia</taxon>
        <taxon>Tissierellales</taxon>
        <taxon>Tissierellaceae</taxon>
        <taxon>Tissierella</taxon>
    </lineage>
</organism>
<comment type="similarity">
    <text evidence="1 4 5">Belongs to the universal ribosomal protein uL15 family.</text>
</comment>
<dbReference type="AlphaFoldDB" id="A0A1M4Y9L6"/>
<keyword evidence="4" id="KW-0694">RNA-binding</keyword>